<dbReference type="PANTHER" id="PTHR43267:SF3">
    <property type="entry name" value="THIF PROTEIN"/>
    <property type="match status" value="1"/>
</dbReference>
<keyword evidence="3" id="KW-1185">Reference proteome</keyword>
<dbReference type="AlphaFoldDB" id="A0A850PIF0"/>
<proteinExistence type="predicted"/>
<dbReference type="NCBIfam" id="NF005901">
    <property type="entry name" value="PRK07877.1"/>
    <property type="match status" value="1"/>
</dbReference>
<dbReference type="PANTHER" id="PTHR43267">
    <property type="entry name" value="TRNA THREONYLCARBAMOYLADENOSINE DEHYDRATASE"/>
    <property type="match status" value="1"/>
</dbReference>
<dbReference type="Pfam" id="PF00899">
    <property type="entry name" value="ThiF"/>
    <property type="match status" value="1"/>
</dbReference>
<organism evidence="2 3">
    <name type="scientific">Mycolicibacterium hippocampi</name>
    <dbReference type="NCBI Taxonomy" id="659824"/>
    <lineage>
        <taxon>Bacteria</taxon>
        <taxon>Bacillati</taxon>
        <taxon>Actinomycetota</taxon>
        <taxon>Actinomycetes</taxon>
        <taxon>Mycobacteriales</taxon>
        <taxon>Mycobacteriaceae</taxon>
        <taxon>Mycolicibacterium</taxon>
    </lineage>
</organism>
<evidence type="ECO:0000313" key="3">
    <source>
        <dbReference type="Proteomes" id="UP000570517"/>
    </source>
</evidence>
<dbReference type="CDD" id="cd01483">
    <property type="entry name" value="E1_enzyme_family"/>
    <property type="match status" value="1"/>
</dbReference>
<dbReference type="Gene3D" id="3.40.50.720">
    <property type="entry name" value="NAD(P)-binding Rossmann-like Domain"/>
    <property type="match status" value="1"/>
</dbReference>
<dbReference type="InterPro" id="IPR000594">
    <property type="entry name" value="ThiF_NAD_FAD-bd"/>
</dbReference>
<dbReference type="InterPro" id="IPR000415">
    <property type="entry name" value="Nitroreductase-like"/>
</dbReference>
<dbReference type="SUPFAM" id="SSF69572">
    <property type="entry name" value="Activating enzymes of the ubiquitin-like proteins"/>
    <property type="match status" value="1"/>
</dbReference>
<reference evidence="2 3" key="1">
    <citation type="submission" date="2020-05" db="EMBL/GenBank/DDBJ databases">
        <title>Draft genome sequence of Mycobacterium hippocampi DL, isolated from European seabass, Dicentrarchus labrax, reared in fish farms.</title>
        <authorList>
            <person name="Stathopoulou P."/>
            <person name="Asimakis E."/>
            <person name="Tzokas K."/>
            <person name="Batargias C."/>
            <person name="Tsiamis G."/>
        </authorList>
    </citation>
    <scope>NUCLEOTIDE SEQUENCE [LARGE SCALE GENOMIC DNA]</scope>
    <source>
        <strain evidence="2 3">DL</strain>
    </source>
</reference>
<dbReference type="InterPro" id="IPR045886">
    <property type="entry name" value="ThiF/MoeB/HesA"/>
</dbReference>
<dbReference type="Gene3D" id="3.40.109.10">
    <property type="entry name" value="NADH Oxidase"/>
    <property type="match status" value="1"/>
</dbReference>
<dbReference type="GO" id="GO:0061504">
    <property type="term" value="P:cyclic threonylcarbamoyladenosine biosynthetic process"/>
    <property type="evidence" value="ECO:0007669"/>
    <property type="project" value="TreeGrafter"/>
</dbReference>
<gene>
    <name evidence="2" type="ORF">HLY00_1350</name>
</gene>
<feature type="domain" description="THIF-type NAD/FAD binding fold" evidence="1">
    <location>
        <begin position="90"/>
        <end position="228"/>
    </location>
</feature>
<dbReference type="GO" id="GO:0061503">
    <property type="term" value="F:tRNA threonylcarbamoyladenosine dehydratase"/>
    <property type="evidence" value="ECO:0007669"/>
    <property type="project" value="TreeGrafter"/>
</dbReference>
<dbReference type="Proteomes" id="UP000570517">
    <property type="component" value="Unassembled WGS sequence"/>
</dbReference>
<accession>A0A850PIF0</accession>
<dbReference type="InterPro" id="IPR035985">
    <property type="entry name" value="Ubiquitin-activating_enz"/>
</dbReference>
<comment type="caution">
    <text evidence="2">The sequence shown here is derived from an EMBL/GenBank/DDBJ whole genome shotgun (WGS) entry which is preliminary data.</text>
</comment>
<dbReference type="RefSeq" id="WP_178358327.1">
    <property type="nucleotide sequence ID" value="NZ_JABFYL010000019.1"/>
</dbReference>
<dbReference type="GO" id="GO:0008641">
    <property type="term" value="F:ubiquitin-like modifier activating enzyme activity"/>
    <property type="evidence" value="ECO:0007669"/>
    <property type="project" value="InterPro"/>
</dbReference>
<evidence type="ECO:0000259" key="1">
    <source>
        <dbReference type="Pfam" id="PF00899"/>
    </source>
</evidence>
<dbReference type="EMBL" id="JABFYL010000019">
    <property type="protein sequence ID" value="NVN49962.1"/>
    <property type="molecule type" value="Genomic_DNA"/>
</dbReference>
<protein>
    <submittedName>
        <fullName evidence="2">Molybdopterin biosynthesis protein MoeY</fullName>
    </submittedName>
</protein>
<evidence type="ECO:0000313" key="2">
    <source>
        <dbReference type="EMBL" id="NVN49962.1"/>
    </source>
</evidence>
<name>A0A850PIF0_9MYCO</name>
<dbReference type="GO" id="GO:0016491">
    <property type="term" value="F:oxidoreductase activity"/>
    <property type="evidence" value="ECO:0007669"/>
    <property type="project" value="InterPro"/>
</dbReference>
<dbReference type="SUPFAM" id="SSF55469">
    <property type="entry name" value="FMN-dependent nitroreductase-like"/>
    <property type="match status" value="1"/>
</dbReference>
<sequence>MNIDEGSAVYRASILDSDDPADRQVLDGLTDDERIEFVDRRTEQIRSLTELHPAVRGDLADQPTRWAYYPWRRVVVGILGQNAFRTLRLDRNRNLITVEEQARLAELTIGVVGLSVGHIIAHTLAAEGLCGRLRLADFDDLELSNLNRVPATVFDLGLNKAIVAARRIAELDPYLDVEVFPTGVTADSLDEFADGLDIVVEECDSLEVKAMVREAARERRIPVLMATSDRGLIDVERYDQDPRRPILHGLLGDVDSTQLAGLSSRERIPYTLRHADPTRSSPRMTASMVEVGRTLSSWPQLVGEVTMGAAVIAEAVRRIGLGEPLSSGQARVDVADALDHLTEPSVVAESPEAAPPTAAAVATDTPSSVPHTVAAAAVLAPSGGNAQPWHIEVGSDAVVIRLAPERTSMMDVAHRGSAVAVGAAAFNAKVAAAAHDMLGKVELSEGDPDTPLQAVVRLSAGTSPRLAHLYQPMLNRETSRHRGDPEPLADETVDLLHRAADSEGGRLTLITERSDISQAAAIFAAADRIRYLTPALHHEMFTELRFAGDERPDSGIDVRSLELDDSDRAVLEVLRRPDVMAELARWDAGSALGQDVSARVEAASALAVVSVQGGTLTDFAHGGAAVEAMWIQAQQSGLAVHPLSPVFLHAITPEELTGMSPSYSAELQRLQSRFRRLARTPSGEELVLVLKLARAPRSSVRSRRLELPREPGGPS</sequence>